<keyword evidence="5 10" id="KW-0547">Nucleotide-binding</keyword>
<reference evidence="13 14" key="1">
    <citation type="journal article" date="2012" name="J. Bacteriol.">
        <title>Genome sequence of Sphingobium indicum B90A, a hexachlorocyclohexane-degrading bacterium.</title>
        <authorList>
            <person name="Anand S."/>
            <person name="Sangwan N."/>
            <person name="Lata P."/>
            <person name="Kaur J."/>
            <person name="Dua A."/>
            <person name="Singh A.K."/>
            <person name="Verma M."/>
            <person name="Kaur J."/>
            <person name="Khurana J.P."/>
            <person name="Khurana P."/>
            <person name="Mathur S."/>
            <person name="Lal R."/>
        </authorList>
    </citation>
    <scope>NUCLEOTIDE SEQUENCE [LARGE SCALE GENOMIC DNA]</scope>
    <source>
        <strain evidence="14">DSM 16412 / CCM 7286 / MTCC 6364 / B90A</strain>
    </source>
</reference>
<dbReference type="InterPro" id="IPR006204">
    <property type="entry name" value="GHMP_kinase_N_dom"/>
</dbReference>
<dbReference type="InterPro" id="IPR020568">
    <property type="entry name" value="Ribosomal_Su5_D2-typ_SF"/>
</dbReference>
<evidence type="ECO:0000256" key="6">
    <source>
        <dbReference type="ARBA" id="ARBA00022777"/>
    </source>
</evidence>
<evidence type="ECO:0000259" key="12">
    <source>
        <dbReference type="Pfam" id="PF08544"/>
    </source>
</evidence>
<evidence type="ECO:0000256" key="3">
    <source>
        <dbReference type="ARBA" id="ARBA00017473"/>
    </source>
</evidence>
<keyword evidence="7 10" id="KW-0067">ATP-binding</keyword>
<dbReference type="EMBL" id="CP013070">
    <property type="protein sequence ID" value="APL94038.1"/>
    <property type="molecule type" value="Genomic_DNA"/>
</dbReference>
<dbReference type="RefSeq" id="WP_007685787.1">
    <property type="nucleotide sequence ID" value="NZ_CP013070.1"/>
</dbReference>
<dbReference type="InterPro" id="IPR013750">
    <property type="entry name" value="GHMP_kinase_C_dom"/>
</dbReference>
<dbReference type="GO" id="GO:0016114">
    <property type="term" value="P:terpenoid biosynthetic process"/>
    <property type="evidence" value="ECO:0007669"/>
    <property type="project" value="UniProtKB-UniRule"/>
</dbReference>
<feature type="binding site" evidence="10">
    <location>
        <begin position="113"/>
        <end position="123"/>
    </location>
    <ligand>
        <name>ATP</name>
        <dbReference type="ChEBI" id="CHEBI:30616"/>
    </ligand>
</feature>
<dbReference type="GO" id="GO:0005524">
    <property type="term" value="F:ATP binding"/>
    <property type="evidence" value="ECO:0007669"/>
    <property type="project" value="UniProtKB-UniRule"/>
</dbReference>
<dbReference type="NCBIfam" id="TIGR00154">
    <property type="entry name" value="ispE"/>
    <property type="match status" value="1"/>
</dbReference>
<dbReference type="Pfam" id="PF08544">
    <property type="entry name" value="GHMP_kinases_C"/>
    <property type="match status" value="1"/>
</dbReference>
<dbReference type="HAMAP" id="MF_00061">
    <property type="entry name" value="IspE"/>
    <property type="match status" value="1"/>
</dbReference>
<dbReference type="PIRSF" id="PIRSF010376">
    <property type="entry name" value="IspE"/>
    <property type="match status" value="1"/>
</dbReference>
<dbReference type="EC" id="2.7.1.148" evidence="2 10"/>
<feature type="domain" description="GHMP kinase C-terminal" evidence="12">
    <location>
        <begin position="218"/>
        <end position="284"/>
    </location>
</feature>
<gene>
    <name evidence="10" type="primary">ispE</name>
    <name evidence="13" type="ORF">SIDU_05685</name>
</gene>
<dbReference type="GO" id="GO:0050515">
    <property type="term" value="F:4-(cytidine 5'-diphospho)-2-C-methyl-D-erythritol kinase activity"/>
    <property type="evidence" value="ECO:0007669"/>
    <property type="project" value="UniProtKB-UniRule"/>
</dbReference>
<dbReference type="PANTHER" id="PTHR43527:SF2">
    <property type="entry name" value="4-DIPHOSPHOCYTIDYL-2-C-METHYL-D-ERYTHRITOL KINASE, CHLOROPLASTIC"/>
    <property type="match status" value="1"/>
</dbReference>
<comment type="function">
    <text evidence="10">Catalyzes the phosphorylation of the position 2 hydroxy group of 4-diphosphocytidyl-2C-methyl-D-erythritol.</text>
</comment>
<proteinExistence type="inferred from homology"/>
<dbReference type="UniPathway" id="UPA00056">
    <property type="reaction ID" value="UER00094"/>
</dbReference>
<keyword evidence="8 10" id="KW-0414">Isoprene biosynthesis</keyword>
<dbReference type="InterPro" id="IPR014721">
    <property type="entry name" value="Ribsml_uS5_D2-typ_fold_subgr"/>
</dbReference>
<dbReference type="PANTHER" id="PTHR43527">
    <property type="entry name" value="4-DIPHOSPHOCYTIDYL-2-C-METHYL-D-ERYTHRITOL KINASE, CHLOROPLASTIC"/>
    <property type="match status" value="1"/>
</dbReference>
<evidence type="ECO:0000256" key="7">
    <source>
        <dbReference type="ARBA" id="ARBA00022840"/>
    </source>
</evidence>
<evidence type="ECO:0000256" key="9">
    <source>
        <dbReference type="ARBA" id="ARBA00032554"/>
    </source>
</evidence>
<evidence type="ECO:0000313" key="14">
    <source>
        <dbReference type="Proteomes" id="UP000004550"/>
    </source>
</evidence>
<evidence type="ECO:0000256" key="2">
    <source>
        <dbReference type="ARBA" id="ARBA00012052"/>
    </source>
</evidence>
<organism evidence="13 14">
    <name type="scientific">Sphingobium indicum (strain DSM 16412 / CCM 7286 / MTCC 6364 / B90A)</name>
    <dbReference type="NCBI Taxonomy" id="861109"/>
    <lineage>
        <taxon>Bacteria</taxon>
        <taxon>Pseudomonadati</taxon>
        <taxon>Pseudomonadota</taxon>
        <taxon>Alphaproteobacteria</taxon>
        <taxon>Sphingomonadales</taxon>
        <taxon>Sphingomonadaceae</taxon>
        <taxon>Sphingobium</taxon>
    </lineage>
</organism>
<dbReference type="Gene3D" id="3.30.70.890">
    <property type="entry name" value="GHMP kinase, C-terminal domain"/>
    <property type="match status" value="1"/>
</dbReference>
<dbReference type="InterPro" id="IPR036554">
    <property type="entry name" value="GHMP_kinase_C_sf"/>
</dbReference>
<evidence type="ECO:0000256" key="1">
    <source>
        <dbReference type="ARBA" id="ARBA00009684"/>
    </source>
</evidence>
<evidence type="ECO:0000256" key="4">
    <source>
        <dbReference type="ARBA" id="ARBA00022679"/>
    </source>
</evidence>
<dbReference type="GO" id="GO:0019288">
    <property type="term" value="P:isopentenyl diphosphate biosynthetic process, methylerythritol 4-phosphate pathway"/>
    <property type="evidence" value="ECO:0007669"/>
    <property type="project" value="UniProtKB-UniRule"/>
</dbReference>
<feature type="active site" evidence="10">
    <location>
        <position position="26"/>
    </location>
</feature>
<feature type="domain" description="GHMP kinase N-terminal" evidence="11">
    <location>
        <begin position="85"/>
        <end position="160"/>
    </location>
</feature>
<evidence type="ECO:0000313" key="13">
    <source>
        <dbReference type="EMBL" id="APL94038.1"/>
    </source>
</evidence>
<dbReference type="AlphaFoldDB" id="A0A1L5BMH4"/>
<dbReference type="NCBIfam" id="NF011202">
    <property type="entry name" value="PRK14608.1"/>
    <property type="match status" value="1"/>
</dbReference>
<keyword evidence="6 10" id="KW-0418">Kinase</keyword>
<feature type="active site" evidence="10">
    <location>
        <position position="155"/>
    </location>
</feature>
<sequence length="299" mass="31575">MPHVEAEHVAARPVEAGELVETAFAKINLALHVRERRADGYHALESLFVFTELGDRLTGRIRADGEIRLEMDGPFGPLLDGGPDNLVIRAARALQDHLGDSPGADLRLTKILPVASGIGGGSADAAAALRLLMRLWNAPVAPQLLERIALSLGSDVPACLGSIPQMVRGRGEILQPQVMEGLSAMPILLVNPGVALSTAQVFGGWDRRDRGPLAAEGLEQLISDGRNDLEPPAMAAAPVIADVLAALKTCGGLRLARMSGSGATCFALFDTDRQMAEAAAALRAARNGWWVAETRIRAA</sequence>
<comment type="catalytic activity">
    <reaction evidence="10">
        <text>4-CDP-2-C-methyl-D-erythritol + ATP = 4-CDP-2-C-methyl-D-erythritol 2-phosphate + ADP + H(+)</text>
        <dbReference type="Rhea" id="RHEA:18437"/>
        <dbReference type="ChEBI" id="CHEBI:15378"/>
        <dbReference type="ChEBI" id="CHEBI:30616"/>
        <dbReference type="ChEBI" id="CHEBI:57823"/>
        <dbReference type="ChEBI" id="CHEBI:57919"/>
        <dbReference type="ChEBI" id="CHEBI:456216"/>
        <dbReference type="EC" id="2.7.1.148"/>
    </reaction>
</comment>
<protein>
    <recommendedName>
        <fullName evidence="3 10">4-diphosphocytidyl-2-C-methyl-D-erythritol kinase</fullName>
        <shortName evidence="10">CMK</shortName>
        <ecNumber evidence="2 10">2.7.1.148</ecNumber>
    </recommendedName>
    <alternativeName>
        <fullName evidence="9 10">4-(cytidine-5'-diphospho)-2-C-methyl-D-erythritol kinase</fullName>
    </alternativeName>
</protein>
<dbReference type="Proteomes" id="UP000004550">
    <property type="component" value="Chromosome"/>
</dbReference>
<dbReference type="InterPro" id="IPR004424">
    <property type="entry name" value="IspE"/>
</dbReference>
<evidence type="ECO:0000259" key="11">
    <source>
        <dbReference type="Pfam" id="PF00288"/>
    </source>
</evidence>
<evidence type="ECO:0000256" key="10">
    <source>
        <dbReference type="HAMAP-Rule" id="MF_00061"/>
    </source>
</evidence>
<dbReference type="SUPFAM" id="SSF55060">
    <property type="entry name" value="GHMP Kinase, C-terminal domain"/>
    <property type="match status" value="1"/>
</dbReference>
<dbReference type="KEGG" id="sinb:SIDU_05685"/>
<dbReference type="SUPFAM" id="SSF54211">
    <property type="entry name" value="Ribosomal protein S5 domain 2-like"/>
    <property type="match status" value="1"/>
</dbReference>
<evidence type="ECO:0000256" key="5">
    <source>
        <dbReference type="ARBA" id="ARBA00022741"/>
    </source>
</evidence>
<evidence type="ECO:0000256" key="8">
    <source>
        <dbReference type="ARBA" id="ARBA00023229"/>
    </source>
</evidence>
<keyword evidence="4 10" id="KW-0808">Transferase</keyword>
<comment type="similarity">
    <text evidence="1 10">Belongs to the GHMP kinase family. IspE subfamily.</text>
</comment>
<comment type="pathway">
    <text evidence="10">Isoprenoid biosynthesis; isopentenyl diphosphate biosynthesis via DXP pathway; isopentenyl diphosphate from 1-deoxy-D-xylulose 5-phosphate: step 3/6.</text>
</comment>
<accession>A0A1L5BMH4</accession>
<dbReference type="Pfam" id="PF00288">
    <property type="entry name" value="GHMP_kinases_N"/>
    <property type="match status" value="1"/>
</dbReference>
<dbReference type="Gene3D" id="3.30.230.10">
    <property type="match status" value="1"/>
</dbReference>
<name>A0A1L5BMH4_SPHIB</name>